<protein>
    <submittedName>
        <fullName evidence="2">Uncharacterized protein</fullName>
    </submittedName>
</protein>
<proteinExistence type="predicted"/>
<dbReference type="Proteomes" id="UP000269721">
    <property type="component" value="Unassembled WGS sequence"/>
</dbReference>
<feature type="region of interest" description="Disordered" evidence="1">
    <location>
        <begin position="155"/>
        <end position="183"/>
    </location>
</feature>
<name>A0A4P9WAY4_9FUNG</name>
<dbReference type="EMBL" id="KZ997436">
    <property type="protein sequence ID" value="RKO87416.1"/>
    <property type="molecule type" value="Genomic_DNA"/>
</dbReference>
<organism evidence="2 3">
    <name type="scientific">Blyttiomyces helicus</name>
    <dbReference type="NCBI Taxonomy" id="388810"/>
    <lineage>
        <taxon>Eukaryota</taxon>
        <taxon>Fungi</taxon>
        <taxon>Fungi incertae sedis</taxon>
        <taxon>Chytridiomycota</taxon>
        <taxon>Chytridiomycota incertae sedis</taxon>
        <taxon>Chytridiomycetes</taxon>
        <taxon>Chytridiomycetes incertae sedis</taxon>
        <taxon>Blyttiomyces</taxon>
    </lineage>
</organism>
<evidence type="ECO:0000256" key="1">
    <source>
        <dbReference type="SAM" id="MobiDB-lite"/>
    </source>
</evidence>
<accession>A0A4P9WAY4</accession>
<evidence type="ECO:0000313" key="3">
    <source>
        <dbReference type="Proteomes" id="UP000269721"/>
    </source>
</evidence>
<reference evidence="3" key="1">
    <citation type="journal article" date="2018" name="Nat. Microbiol.">
        <title>Leveraging single-cell genomics to expand the fungal tree of life.</title>
        <authorList>
            <person name="Ahrendt S.R."/>
            <person name="Quandt C.A."/>
            <person name="Ciobanu D."/>
            <person name="Clum A."/>
            <person name="Salamov A."/>
            <person name="Andreopoulos B."/>
            <person name="Cheng J.F."/>
            <person name="Woyke T."/>
            <person name="Pelin A."/>
            <person name="Henrissat B."/>
            <person name="Reynolds N.K."/>
            <person name="Benny G.L."/>
            <person name="Smith M.E."/>
            <person name="James T.Y."/>
            <person name="Grigoriev I.V."/>
        </authorList>
    </citation>
    <scope>NUCLEOTIDE SEQUENCE [LARGE SCALE GENOMIC DNA]</scope>
</reference>
<evidence type="ECO:0000313" key="2">
    <source>
        <dbReference type="EMBL" id="RKO87416.1"/>
    </source>
</evidence>
<sequence>MAGGAFCFGDGELVRGEDWEALSEGAVPSNALNVEASGELLGGFVGGAGGHRATLDVGWVGGVDSILSMLGWFEIAAQMAESSLSTPMLACERVLFCFYDGRSVPNKAPQAARGGRAGGKHQGNGNPNEGIPPPGASCCPKARTQTVDASVAEQFRGGDALDRTKPLNLPSGTPAEEPYSTAPSPCMSLPLILDAARKVA</sequence>
<gene>
    <name evidence="2" type="ORF">BDK51DRAFT_38075</name>
</gene>
<dbReference type="AlphaFoldDB" id="A0A4P9WAY4"/>
<feature type="region of interest" description="Disordered" evidence="1">
    <location>
        <begin position="108"/>
        <end position="143"/>
    </location>
</feature>
<keyword evidence="3" id="KW-1185">Reference proteome</keyword>